<dbReference type="Pfam" id="PF00254">
    <property type="entry name" value="FKBP_C"/>
    <property type="match status" value="1"/>
</dbReference>
<name>A0ABD1Y338_9MARC</name>
<dbReference type="SUPFAM" id="SSF54534">
    <property type="entry name" value="FKBP-like"/>
    <property type="match status" value="1"/>
</dbReference>
<dbReference type="InterPro" id="IPR046357">
    <property type="entry name" value="PPIase_dom_sf"/>
</dbReference>
<dbReference type="AlphaFoldDB" id="A0ABD1Y338"/>
<dbReference type="GO" id="GO:0003755">
    <property type="term" value="F:peptidyl-prolyl cis-trans isomerase activity"/>
    <property type="evidence" value="ECO:0007669"/>
    <property type="project" value="UniProtKB-KW"/>
</dbReference>
<organism evidence="7 8">
    <name type="scientific">Riccia fluitans</name>
    <dbReference type="NCBI Taxonomy" id="41844"/>
    <lineage>
        <taxon>Eukaryota</taxon>
        <taxon>Viridiplantae</taxon>
        <taxon>Streptophyta</taxon>
        <taxon>Embryophyta</taxon>
        <taxon>Marchantiophyta</taxon>
        <taxon>Marchantiopsida</taxon>
        <taxon>Marchantiidae</taxon>
        <taxon>Marchantiales</taxon>
        <taxon>Ricciaceae</taxon>
        <taxon>Riccia</taxon>
    </lineage>
</organism>
<proteinExistence type="predicted"/>
<accession>A0ABD1Y338</accession>
<reference evidence="7 8" key="1">
    <citation type="submission" date="2024-09" db="EMBL/GenBank/DDBJ databases">
        <title>Chromosome-scale assembly of Riccia fluitans.</title>
        <authorList>
            <person name="Paukszto L."/>
            <person name="Sawicki J."/>
            <person name="Karawczyk K."/>
            <person name="Piernik-Szablinska J."/>
            <person name="Szczecinska M."/>
            <person name="Mazdziarz M."/>
        </authorList>
    </citation>
    <scope>NUCLEOTIDE SEQUENCE [LARGE SCALE GENOMIC DNA]</scope>
    <source>
        <strain evidence="7">Rf_01</strain>
        <tissue evidence="7">Aerial parts of the thallus</tissue>
    </source>
</reference>
<evidence type="ECO:0000313" key="7">
    <source>
        <dbReference type="EMBL" id="KAL2621020.1"/>
    </source>
</evidence>
<dbReference type="EMBL" id="JBHFFA010000006">
    <property type="protein sequence ID" value="KAL2621020.1"/>
    <property type="molecule type" value="Genomic_DNA"/>
</dbReference>
<gene>
    <name evidence="7" type="ORF">R1flu_001225</name>
</gene>
<dbReference type="PROSITE" id="PS50059">
    <property type="entry name" value="FKBP_PPIASE"/>
    <property type="match status" value="1"/>
</dbReference>
<dbReference type="Proteomes" id="UP001605036">
    <property type="component" value="Unassembled WGS sequence"/>
</dbReference>
<dbReference type="Gene3D" id="3.10.50.40">
    <property type="match status" value="1"/>
</dbReference>
<dbReference type="InterPro" id="IPR001179">
    <property type="entry name" value="PPIase_FKBP_dom"/>
</dbReference>
<feature type="domain" description="PPIase FKBP-type" evidence="6">
    <location>
        <begin position="140"/>
        <end position="247"/>
    </location>
</feature>
<evidence type="ECO:0000256" key="4">
    <source>
        <dbReference type="ARBA" id="ARBA00023235"/>
    </source>
</evidence>
<sequence length="251" mass="27251">MELCASFVGIKVNFVSSSASNTGNALQSRPASRVVKVSCSCPDRQHDAEIKPYNSPSRREWIVLVHGILAGAGLSSIASLDYALAGTEKVTLYTNIDDARKAGEKLREEKEAAEGPVRVSSSGIKYRELEPGTGRAVVPGDLVAVYYTISRLNGYYLDSVGYGKEGKNDVGETLKFEYGKGVVPEAIDGGMEGMREGGRRRILVTPERGWVREGLLPKPTSFFAERRLSSRVTSQALLIEIELVKVKPIVA</sequence>
<comment type="caution">
    <text evidence="7">The sequence shown here is derived from an EMBL/GenBank/DDBJ whole genome shotgun (WGS) entry which is preliminary data.</text>
</comment>
<keyword evidence="4 5" id="KW-0413">Isomerase</keyword>
<evidence type="ECO:0000256" key="3">
    <source>
        <dbReference type="ARBA" id="ARBA00023110"/>
    </source>
</evidence>
<keyword evidence="8" id="KW-1185">Reference proteome</keyword>
<evidence type="ECO:0000313" key="8">
    <source>
        <dbReference type="Proteomes" id="UP001605036"/>
    </source>
</evidence>
<keyword evidence="3 5" id="KW-0697">Rotamase</keyword>
<dbReference type="PANTHER" id="PTHR43811">
    <property type="entry name" value="FKBP-TYPE PEPTIDYL-PROLYL CIS-TRANS ISOMERASE FKPA"/>
    <property type="match status" value="1"/>
</dbReference>
<comment type="catalytic activity">
    <reaction evidence="1 5">
        <text>[protein]-peptidylproline (omega=180) = [protein]-peptidylproline (omega=0)</text>
        <dbReference type="Rhea" id="RHEA:16237"/>
        <dbReference type="Rhea" id="RHEA-COMP:10747"/>
        <dbReference type="Rhea" id="RHEA-COMP:10748"/>
        <dbReference type="ChEBI" id="CHEBI:83833"/>
        <dbReference type="ChEBI" id="CHEBI:83834"/>
        <dbReference type="EC" id="5.2.1.8"/>
    </reaction>
</comment>
<evidence type="ECO:0000256" key="5">
    <source>
        <dbReference type="PROSITE-ProRule" id="PRU00277"/>
    </source>
</evidence>
<protein>
    <recommendedName>
        <fullName evidence="2 5">peptidylprolyl isomerase</fullName>
        <ecNumber evidence="2 5">5.2.1.8</ecNumber>
    </recommendedName>
</protein>
<evidence type="ECO:0000256" key="2">
    <source>
        <dbReference type="ARBA" id="ARBA00013194"/>
    </source>
</evidence>
<evidence type="ECO:0000259" key="6">
    <source>
        <dbReference type="PROSITE" id="PS50059"/>
    </source>
</evidence>
<dbReference type="PANTHER" id="PTHR43811:SF26">
    <property type="entry name" value="PEPTIDYL-PROLYL CIS-TRANS ISOMERASE FKBP16-1, CHLOROPLASTIC"/>
    <property type="match status" value="1"/>
</dbReference>
<evidence type="ECO:0000256" key="1">
    <source>
        <dbReference type="ARBA" id="ARBA00000971"/>
    </source>
</evidence>
<dbReference type="EC" id="5.2.1.8" evidence="2 5"/>